<feature type="region of interest" description="Disordered" evidence="1">
    <location>
        <begin position="1"/>
        <end position="23"/>
    </location>
</feature>
<protein>
    <submittedName>
        <fullName evidence="2">Uncharacterized protein</fullName>
    </submittedName>
</protein>
<dbReference type="Proteomes" id="UP001357485">
    <property type="component" value="Unassembled WGS sequence"/>
</dbReference>
<evidence type="ECO:0000313" key="2">
    <source>
        <dbReference type="EMBL" id="KAK5044885.1"/>
    </source>
</evidence>
<reference evidence="2 3" key="1">
    <citation type="submission" date="2023-08" db="EMBL/GenBank/DDBJ databases">
        <title>Black Yeasts Isolated from many extreme environments.</title>
        <authorList>
            <person name="Coleine C."/>
            <person name="Stajich J.E."/>
            <person name="Selbmann L."/>
        </authorList>
    </citation>
    <scope>NUCLEOTIDE SEQUENCE [LARGE SCALE GENOMIC DNA]</scope>
    <source>
        <strain evidence="2 3">CCFEE 536</strain>
    </source>
</reference>
<comment type="caution">
    <text evidence="2">The sequence shown here is derived from an EMBL/GenBank/DDBJ whole genome shotgun (WGS) entry which is preliminary data.</text>
</comment>
<keyword evidence="3" id="KW-1185">Reference proteome</keyword>
<gene>
    <name evidence="2" type="ORF">LTR16_011469</name>
</gene>
<evidence type="ECO:0000313" key="3">
    <source>
        <dbReference type="Proteomes" id="UP001357485"/>
    </source>
</evidence>
<name>A0ABR0IUA2_9PEZI</name>
<organism evidence="2 3">
    <name type="scientific">Cryomyces antarcticus</name>
    <dbReference type="NCBI Taxonomy" id="329879"/>
    <lineage>
        <taxon>Eukaryota</taxon>
        <taxon>Fungi</taxon>
        <taxon>Dikarya</taxon>
        <taxon>Ascomycota</taxon>
        <taxon>Pezizomycotina</taxon>
        <taxon>Dothideomycetes</taxon>
        <taxon>Dothideomycetes incertae sedis</taxon>
        <taxon>Cryomyces</taxon>
    </lineage>
</organism>
<evidence type="ECO:0000256" key="1">
    <source>
        <dbReference type="SAM" id="MobiDB-lite"/>
    </source>
</evidence>
<sequence>MGEETTLPFRTTMNDHNAVSYPSPLHEETQEDLDMHNLIQFGPIDTANGLSPDTRR</sequence>
<proteinExistence type="predicted"/>
<feature type="non-terminal residue" evidence="2">
    <location>
        <position position="56"/>
    </location>
</feature>
<accession>A0ABR0IUA2</accession>
<dbReference type="EMBL" id="JAVRRA010028181">
    <property type="protein sequence ID" value="KAK5044885.1"/>
    <property type="molecule type" value="Genomic_DNA"/>
</dbReference>
<feature type="compositionally biased region" description="Polar residues" evidence="1">
    <location>
        <begin position="8"/>
        <end position="17"/>
    </location>
</feature>